<keyword evidence="6" id="KW-0067">ATP-binding</keyword>
<dbReference type="PRINTS" id="PR00190">
    <property type="entry name" value="ACTIN"/>
</dbReference>
<organism evidence="9 10">
    <name type="scientific">Elysia crispata</name>
    <name type="common">lettuce slug</name>
    <dbReference type="NCBI Taxonomy" id="231223"/>
    <lineage>
        <taxon>Eukaryota</taxon>
        <taxon>Metazoa</taxon>
        <taxon>Spiralia</taxon>
        <taxon>Lophotrochozoa</taxon>
        <taxon>Mollusca</taxon>
        <taxon>Gastropoda</taxon>
        <taxon>Heterobranchia</taxon>
        <taxon>Euthyneura</taxon>
        <taxon>Panpulmonata</taxon>
        <taxon>Sacoglossa</taxon>
        <taxon>Placobranchoidea</taxon>
        <taxon>Plakobranchidae</taxon>
        <taxon>Elysia</taxon>
    </lineage>
</organism>
<evidence type="ECO:0000256" key="2">
    <source>
        <dbReference type="ARBA" id="ARBA00004245"/>
    </source>
</evidence>
<evidence type="ECO:0000313" key="9">
    <source>
        <dbReference type="EMBL" id="KAK3786090.1"/>
    </source>
</evidence>
<evidence type="ECO:0000256" key="5">
    <source>
        <dbReference type="ARBA" id="ARBA00022741"/>
    </source>
</evidence>
<dbReference type="Gene3D" id="3.90.640.10">
    <property type="entry name" value="Actin, Chain A, domain 4"/>
    <property type="match status" value="1"/>
</dbReference>
<dbReference type="GO" id="GO:0005856">
    <property type="term" value="C:cytoskeleton"/>
    <property type="evidence" value="ECO:0007669"/>
    <property type="project" value="UniProtKB-SubCell"/>
</dbReference>
<comment type="caution">
    <text evidence="9">The sequence shown here is derived from an EMBL/GenBank/DDBJ whole genome shotgun (WGS) entry which is preliminary data.</text>
</comment>
<gene>
    <name evidence="9" type="ORF">RRG08_045477</name>
</gene>
<accession>A0AAE1DXM4</accession>
<comment type="similarity">
    <text evidence="8">Belongs to the actin family.</text>
</comment>
<name>A0AAE1DXM4_9GAST</name>
<keyword evidence="4" id="KW-0963">Cytoplasm</keyword>
<dbReference type="Pfam" id="PF00022">
    <property type="entry name" value="Actin"/>
    <property type="match status" value="1"/>
</dbReference>
<dbReference type="SMART" id="SM00268">
    <property type="entry name" value="ACTIN"/>
    <property type="match status" value="1"/>
</dbReference>
<dbReference type="GO" id="GO:0005524">
    <property type="term" value="F:ATP binding"/>
    <property type="evidence" value="ECO:0007669"/>
    <property type="project" value="UniProtKB-KW"/>
</dbReference>
<dbReference type="InterPro" id="IPR004000">
    <property type="entry name" value="Actin"/>
</dbReference>
<dbReference type="SUPFAM" id="SSF53067">
    <property type="entry name" value="Actin-like ATPase domain"/>
    <property type="match status" value="2"/>
</dbReference>
<dbReference type="FunFam" id="3.30.420.40:FF:000148">
    <property type="entry name" value="Actin, alpha skeletal muscle"/>
    <property type="match status" value="1"/>
</dbReference>
<reference evidence="9" key="1">
    <citation type="journal article" date="2023" name="G3 (Bethesda)">
        <title>A reference genome for the long-term kleptoplast-retaining sea slug Elysia crispata morphotype clarki.</title>
        <authorList>
            <person name="Eastman K.E."/>
            <person name="Pendleton A.L."/>
            <person name="Shaikh M.A."/>
            <person name="Suttiyut T."/>
            <person name="Ogas R."/>
            <person name="Tomko P."/>
            <person name="Gavelis G."/>
            <person name="Widhalm J.R."/>
            <person name="Wisecaver J.H."/>
        </authorList>
    </citation>
    <scope>NUCLEOTIDE SEQUENCE</scope>
    <source>
        <strain evidence="9">ECLA1</strain>
    </source>
</reference>
<comment type="function">
    <text evidence="1">Actins are highly conserved proteins that are involved in various types of cell motility and are ubiquitously expressed in all eukaryotic cells.</text>
</comment>
<proteinExistence type="inferred from homology"/>
<evidence type="ECO:0000313" key="10">
    <source>
        <dbReference type="Proteomes" id="UP001283361"/>
    </source>
</evidence>
<keyword evidence="5" id="KW-0547">Nucleotide-binding</keyword>
<dbReference type="InterPro" id="IPR004001">
    <property type="entry name" value="Actin_CS"/>
</dbReference>
<dbReference type="AlphaFoldDB" id="A0AAE1DXM4"/>
<evidence type="ECO:0000256" key="4">
    <source>
        <dbReference type="ARBA" id="ARBA00022490"/>
    </source>
</evidence>
<dbReference type="PROSITE" id="PS00432">
    <property type="entry name" value="ACTINS_2"/>
    <property type="match status" value="1"/>
</dbReference>
<keyword evidence="7" id="KW-0206">Cytoskeleton</keyword>
<evidence type="ECO:0000256" key="6">
    <source>
        <dbReference type="ARBA" id="ARBA00022840"/>
    </source>
</evidence>
<evidence type="ECO:0000256" key="7">
    <source>
        <dbReference type="ARBA" id="ARBA00023212"/>
    </source>
</evidence>
<dbReference type="Proteomes" id="UP001283361">
    <property type="component" value="Unassembled WGS sequence"/>
</dbReference>
<dbReference type="Gene3D" id="3.30.420.40">
    <property type="match status" value="2"/>
</dbReference>
<evidence type="ECO:0000256" key="8">
    <source>
        <dbReference type="RuleBase" id="RU000487"/>
    </source>
</evidence>
<dbReference type="FunFam" id="3.30.420.40:FF:000058">
    <property type="entry name" value="Putative actin-related protein 5"/>
    <property type="match status" value="1"/>
</dbReference>
<dbReference type="PANTHER" id="PTHR11937">
    <property type="entry name" value="ACTIN"/>
    <property type="match status" value="1"/>
</dbReference>
<keyword evidence="10" id="KW-1185">Reference proteome</keyword>
<evidence type="ECO:0000256" key="1">
    <source>
        <dbReference type="ARBA" id="ARBA00003520"/>
    </source>
</evidence>
<evidence type="ECO:0000256" key="3">
    <source>
        <dbReference type="ARBA" id="ARBA00020098"/>
    </source>
</evidence>
<sequence>MDLDLDLDLDAFPPIVVDNGSSTCRAGFAGDDAPSSVFSNVIGRRRHEIGFNSNNYIGDEAQDKRELLTLNYPMEHGIVVNWDNMEKIWNHMFHSELRISPPDHPMLFSEPPFNPKGNREKLIQVMFETYQVPAFHLAFEAALCLMSLGRNCGTILNIGDGCTYVASFWESYTPLHSVKRHDFGGKDLTRYLQHLLYKKGYSFTTSSELEIVREIKEQLCSLTPHKNSQTILEPTLGREKKFKLPDGTNVTIDQEQHACPETLFVPDGVFNRSRESIADMVHNSVMACELSTRRDIYNSILLCGGSTFFPGLRERLHAELVERKCWGNEASVRIRVIDTPERKYHVWIGGSIQASLSTFMRCWITKKEYEEYGPQILLRKCK</sequence>
<dbReference type="InterPro" id="IPR043129">
    <property type="entry name" value="ATPase_NBD"/>
</dbReference>
<dbReference type="EMBL" id="JAWDGP010002014">
    <property type="protein sequence ID" value="KAK3786090.1"/>
    <property type="molecule type" value="Genomic_DNA"/>
</dbReference>
<protein>
    <recommendedName>
        <fullName evidence="3">Actin, cytoplasmic</fullName>
    </recommendedName>
</protein>
<comment type="subcellular location">
    <subcellularLocation>
        <location evidence="2">Cytoplasm</location>
        <location evidence="2">Cytoskeleton</location>
    </subcellularLocation>
</comment>